<proteinExistence type="predicted"/>
<sequence length="283" mass="30327">MPISSQDTCQPAPHTHRIFSLTEPLTCAPDKHASRVSPDRAVIDSQLTCRKLKASTLTDVFSRSKPCDLLSQAGLAASELWGGYVMTRAEAPSSTTLACRHTTVYNFLPTCQTVDPIMLQSPGDVFGTTTYEMTKTRRPKRDCKSTTSPYLAPVTLNNVTRAQLDSNGRHPKSSSVIIPSLPVTSKLRYGPPTSPTGTGSIKQLTGSTALCCLPTGERVGSLFKCPSINTLESFTGASGEVIWSVRTQLPSRTSGVRAGLDCWKLGVGIPRRDTGDGRVGLLG</sequence>
<evidence type="ECO:0000313" key="2">
    <source>
        <dbReference type="Proteomes" id="UP001519460"/>
    </source>
</evidence>
<name>A0ABD0KID0_9CAEN</name>
<keyword evidence="2" id="KW-1185">Reference proteome</keyword>
<protein>
    <submittedName>
        <fullName evidence="1">Uncharacterized protein</fullName>
    </submittedName>
</protein>
<dbReference type="EMBL" id="JACVVK020000173">
    <property type="protein sequence ID" value="KAK7486838.1"/>
    <property type="molecule type" value="Genomic_DNA"/>
</dbReference>
<accession>A0ABD0KID0</accession>
<comment type="caution">
    <text evidence="1">The sequence shown here is derived from an EMBL/GenBank/DDBJ whole genome shotgun (WGS) entry which is preliminary data.</text>
</comment>
<gene>
    <name evidence="1" type="ORF">BaRGS_00021985</name>
</gene>
<reference evidence="1 2" key="1">
    <citation type="journal article" date="2023" name="Sci. Data">
        <title>Genome assembly of the Korean intertidal mud-creeper Batillaria attramentaria.</title>
        <authorList>
            <person name="Patra A.K."/>
            <person name="Ho P.T."/>
            <person name="Jun S."/>
            <person name="Lee S.J."/>
            <person name="Kim Y."/>
            <person name="Won Y.J."/>
        </authorList>
    </citation>
    <scope>NUCLEOTIDE SEQUENCE [LARGE SCALE GENOMIC DNA]</scope>
    <source>
        <strain evidence="1">Wonlab-2016</strain>
    </source>
</reference>
<dbReference type="Proteomes" id="UP001519460">
    <property type="component" value="Unassembled WGS sequence"/>
</dbReference>
<dbReference type="AlphaFoldDB" id="A0ABD0KID0"/>
<evidence type="ECO:0000313" key="1">
    <source>
        <dbReference type="EMBL" id="KAK7486838.1"/>
    </source>
</evidence>
<organism evidence="1 2">
    <name type="scientific">Batillaria attramentaria</name>
    <dbReference type="NCBI Taxonomy" id="370345"/>
    <lineage>
        <taxon>Eukaryota</taxon>
        <taxon>Metazoa</taxon>
        <taxon>Spiralia</taxon>
        <taxon>Lophotrochozoa</taxon>
        <taxon>Mollusca</taxon>
        <taxon>Gastropoda</taxon>
        <taxon>Caenogastropoda</taxon>
        <taxon>Sorbeoconcha</taxon>
        <taxon>Cerithioidea</taxon>
        <taxon>Batillariidae</taxon>
        <taxon>Batillaria</taxon>
    </lineage>
</organism>